<name>A0A9W8CDH6_9POAL</name>
<dbReference type="OrthoDB" id="688798at2759"/>
<feature type="transmembrane region" description="Helical" evidence="1">
    <location>
        <begin position="123"/>
        <end position="145"/>
    </location>
</feature>
<dbReference type="EMBL" id="MU629899">
    <property type="protein sequence ID" value="KAJ1254753.1"/>
    <property type="molecule type" value="Genomic_DNA"/>
</dbReference>
<evidence type="ECO:0000313" key="4">
    <source>
        <dbReference type="EMBL" id="KAJ1254753.1"/>
    </source>
</evidence>
<keyword evidence="1" id="KW-1133">Transmembrane helix</keyword>
<proteinExistence type="predicted"/>
<reference evidence="4 5" key="1">
    <citation type="submission" date="2022-10" db="EMBL/GenBank/DDBJ databases">
        <title>WGS assembly of Paspalum vaginatum 540-79.</title>
        <authorList>
            <person name="Sun G."/>
            <person name="Wase N."/>
            <person name="Shu S."/>
            <person name="Jenkins J."/>
            <person name="Zhou B."/>
            <person name="Torres-Rodriguez J."/>
            <person name="Chen C."/>
            <person name="Sandor L."/>
            <person name="Plott C."/>
            <person name="Yoshinga Y."/>
            <person name="Daum C."/>
            <person name="Qi P."/>
            <person name="Barry K."/>
            <person name="Lipzen A."/>
            <person name="Berry L."/>
            <person name="Pedersen C."/>
            <person name="Gottilla T."/>
            <person name="Foltz A."/>
            <person name="Yu H."/>
            <person name="O'Malley R."/>
            <person name="Zhang C."/>
            <person name="Devos K."/>
            <person name="Sigmon B."/>
            <person name="Yu B."/>
            <person name="Obata T."/>
            <person name="Schmutz J."/>
            <person name="Schnable J."/>
        </authorList>
    </citation>
    <scope>NUCLEOTIDE SEQUENCE [LARGE SCALE GENOMIC DNA]</scope>
    <source>
        <strain evidence="5">cv. 540-79</strain>
    </source>
</reference>
<feature type="domain" description="Alpha/beta hydrolase fold-3" evidence="2">
    <location>
        <begin position="159"/>
        <end position="224"/>
    </location>
</feature>
<protein>
    <recommendedName>
        <fullName evidence="6">MARVEL domain-containing protein</fullName>
    </recommendedName>
</protein>
<keyword evidence="5" id="KW-1185">Reference proteome</keyword>
<gene>
    <name evidence="4" type="ORF">BS78_K328800</name>
</gene>
<evidence type="ECO:0000259" key="2">
    <source>
        <dbReference type="Pfam" id="PF07859"/>
    </source>
</evidence>
<dbReference type="GO" id="GO:0016787">
    <property type="term" value="F:hydrolase activity"/>
    <property type="evidence" value="ECO:0007669"/>
    <property type="project" value="InterPro"/>
</dbReference>
<dbReference type="SUPFAM" id="SSF53474">
    <property type="entry name" value="alpha/beta-Hydrolases"/>
    <property type="match status" value="1"/>
</dbReference>
<dbReference type="Pfam" id="PF24095">
    <property type="entry name" value="DUF7378"/>
    <property type="match status" value="1"/>
</dbReference>
<sequence length="232" mass="24733">MAPAPLTLGESLADVSRVVRWKKFVYYQITVPGFIILVLVVIFRSGSPSFFSSVPWRLALMLSWAAYVSLLFMIMSYAELFLPRTPVAVAEGIFYVGWWGVGLCVIGVMVGTVFAIPVGDTRVLAACTGVVAAFVLGLIALWVWLARTYGGGDDGDSNISVDYRLTPEHTCPVAYNDGLAIVRWVLTGVGAGRRAPICPAAVFVAGNNVTASLPNSVAGLLRSSAARRPSCG</sequence>
<evidence type="ECO:0000256" key="1">
    <source>
        <dbReference type="SAM" id="Phobius"/>
    </source>
</evidence>
<feature type="transmembrane region" description="Helical" evidence="1">
    <location>
        <begin position="98"/>
        <end position="116"/>
    </location>
</feature>
<feature type="transmembrane region" description="Helical" evidence="1">
    <location>
        <begin position="58"/>
        <end position="78"/>
    </location>
</feature>
<evidence type="ECO:0000313" key="5">
    <source>
        <dbReference type="Proteomes" id="UP001164776"/>
    </source>
</evidence>
<dbReference type="InterPro" id="IPR013094">
    <property type="entry name" value="AB_hydrolase_3"/>
</dbReference>
<comment type="caution">
    <text evidence="4">The sequence shown here is derived from an EMBL/GenBank/DDBJ whole genome shotgun (WGS) entry which is preliminary data.</text>
</comment>
<dbReference type="InterPro" id="IPR055802">
    <property type="entry name" value="DUF7378"/>
</dbReference>
<dbReference type="Pfam" id="PF07859">
    <property type="entry name" value="Abhydrolase_3"/>
    <property type="match status" value="1"/>
</dbReference>
<accession>A0A9W8CDH6</accession>
<organism evidence="4 5">
    <name type="scientific">Paspalum vaginatum</name>
    <name type="common">seashore paspalum</name>
    <dbReference type="NCBI Taxonomy" id="158149"/>
    <lineage>
        <taxon>Eukaryota</taxon>
        <taxon>Viridiplantae</taxon>
        <taxon>Streptophyta</taxon>
        <taxon>Embryophyta</taxon>
        <taxon>Tracheophyta</taxon>
        <taxon>Spermatophyta</taxon>
        <taxon>Magnoliopsida</taxon>
        <taxon>Liliopsida</taxon>
        <taxon>Poales</taxon>
        <taxon>Poaceae</taxon>
        <taxon>PACMAD clade</taxon>
        <taxon>Panicoideae</taxon>
        <taxon>Andropogonodae</taxon>
        <taxon>Paspaleae</taxon>
        <taxon>Paspalinae</taxon>
        <taxon>Paspalum</taxon>
    </lineage>
</organism>
<evidence type="ECO:0008006" key="6">
    <source>
        <dbReference type="Google" id="ProtNLM"/>
    </source>
</evidence>
<dbReference type="InterPro" id="IPR029058">
    <property type="entry name" value="AB_hydrolase_fold"/>
</dbReference>
<feature type="transmembrane region" description="Helical" evidence="1">
    <location>
        <begin position="24"/>
        <end position="46"/>
    </location>
</feature>
<feature type="domain" description="DUF7378" evidence="3">
    <location>
        <begin position="6"/>
        <end position="151"/>
    </location>
</feature>
<dbReference type="Gene3D" id="3.40.50.1820">
    <property type="entry name" value="alpha/beta hydrolase"/>
    <property type="match status" value="1"/>
</dbReference>
<evidence type="ECO:0000259" key="3">
    <source>
        <dbReference type="Pfam" id="PF24095"/>
    </source>
</evidence>
<dbReference type="Proteomes" id="UP001164776">
    <property type="component" value="Unassembled WGS sequence"/>
</dbReference>
<keyword evidence="1" id="KW-0812">Transmembrane</keyword>
<keyword evidence="1" id="KW-0472">Membrane</keyword>
<dbReference type="AlphaFoldDB" id="A0A9W8CDH6"/>